<name>A0A133S1G4_9FIRM</name>
<dbReference type="AlphaFoldDB" id="A0A133S1G4"/>
<comment type="caution">
    <text evidence="1">The sequence shown here is derived from an EMBL/GenBank/DDBJ whole genome shotgun (WGS) entry which is preliminary data.</text>
</comment>
<dbReference type="PATRIC" id="fig|39777.7.peg.1646"/>
<evidence type="ECO:0000313" key="2">
    <source>
        <dbReference type="Proteomes" id="UP000070226"/>
    </source>
</evidence>
<sequence>MLYSHRQNTLVFQNRFQPGHSKGINSLLWSTVKVLSHLHC</sequence>
<gene>
    <name evidence="1" type="ORF">HMPREF3233_01680</name>
</gene>
<accession>A0A133S1G4</accession>
<evidence type="ECO:0000313" key="1">
    <source>
        <dbReference type="EMBL" id="KXA62207.1"/>
    </source>
</evidence>
<organism evidence="1">
    <name type="scientific">Veillonella atypica</name>
    <dbReference type="NCBI Taxonomy" id="39777"/>
    <lineage>
        <taxon>Bacteria</taxon>
        <taxon>Bacillati</taxon>
        <taxon>Bacillota</taxon>
        <taxon>Negativicutes</taxon>
        <taxon>Veillonellales</taxon>
        <taxon>Veillonellaceae</taxon>
        <taxon>Veillonella</taxon>
    </lineage>
</organism>
<reference evidence="1 2" key="1">
    <citation type="submission" date="2016-01" db="EMBL/GenBank/DDBJ databases">
        <authorList>
            <person name="Oliw E.H."/>
        </authorList>
    </citation>
    <scope>NUCLEOTIDE SEQUENCE [LARGE SCALE GENOMIC DNA]</scope>
    <source>
        <strain evidence="1 2">CMW7756B</strain>
    </source>
</reference>
<protein>
    <submittedName>
        <fullName evidence="1">Uncharacterized protein</fullName>
    </submittedName>
</protein>
<dbReference type="Proteomes" id="UP000070226">
    <property type="component" value="Unassembled WGS sequence"/>
</dbReference>
<proteinExistence type="predicted"/>
<dbReference type="EMBL" id="LRQT01000096">
    <property type="protein sequence ID" value="KXA62207.1"/>
    <property type="molecule type" value="Genomic_DNA"/>
</dbReference>